<dbReference type="InterPro" id="IPR039261">
    <property type="entry name" value="FNR_nucleotide-bd"/>
</dbReference>
<dbReference type="Gene3D" id="3.40.50.80">
    <property type="entry name" value="Nucleotide-binding domain of ferredoxin-NADP reductase (FNR) module"/>
    <property type="match status" value="1"/>
</dbReference>
<dbReference type="InterPro" id="IPR017927">
    <property type="entry name" value="FAD-bd_FR_type"/>
</dbReference>
<dbReference type="Pfam" id="PF00111">
    <property type="entry name" value="Fer2"/>
    <property type="match status" value="1"/>
</dbReference>
<dbReference type="Pfam" id="PF00970">
    <property type="entry name" value="FAD_binding_6"/>
    <property type="match status" value="1"/>
</dbReference>
<accession>A0ABN0Q0B9</accession>
<evidence type="ECO:0008006" key="5">
    <source>
        <dbReference type="Google" id="ProtNLM"/>
    </source>
</evidence>
<evidence type="ECO:0000313" key="3">
    <source>
        <dbReference type="EMBL" id="ESJ96232.1"/>
    </source>
</evidence>
<dbReference type="SUPFAM" id="SSF52343">
    <property type="entry name" value="Ferredoxin reductase-like, C-terminal NADP-linked domain"/>
    <property type="match status" value="1"/>
</dbReference>
<feature type="domain" description="2Fe-2S ferredoxin-type" evidence="1">
    <location>
        <begin position="270"/>
        <end position="350"/>
    </location>
</feature>
<gene>
    <name evidence="3" type="ORF">P800_01055</name>
</gene>
<organism evidence="3 4">
    <name type="scientific">Acinetobacter lwoffii NCTC 5866 = CIP 64.10 = NIPH 512</name>
    <dbReference type="NCBI Taxonomy" id="981327"/>
    <lineage>
        <taxon>Bacteria</taxon>
        <taxon>Pseudomonadati</taxon>
        <taxon>Pseudomonadota</taxon>
        <taxon>Gammaproteobacteria</taxon>
        <taxon>Moraxellales</taxon>
        <taxon>Moraxellaceae</taxon>
        <taxon>Acinetobacter</taxon>
    </lineage>
</organism>
<dbReference type="Gene3D" id="3.10.20.30">
    <property type="match status" value="1"/>
</dbReference>
<dbReference type="InterPro" id="IPR050415">
    <property type="entry name" value="MRET"/>
</dbReference>
<dbReference type="InterPro" id="IPR017938">
    <property type="entry name" value="Riboflavin_synthase-like_b-brl"/>
</dbReference>
<dbReference type="Proteomes" id="UP000018465">
    <property type="component" value="Unassembled WGS sequence"/>
</dbReference>
<dbReference type="PANTHER" id="PTHR47354">
    <property type="entry name" value="NADH OXIDOREDUCTASE HCR"/>
    <property type="match status" value="1"/>
</dbReference>
<dbReference type="EMBL" id="AYHO01000002">
    <property type="protein sequence ID" value="ESJ96232.1"/>
    <property type="molecule type" value="Genomic_DNA"/>
</dbReference>
<dbReference type="InterPro" id="IPR012675">
    <property type="entry name" value="Beta-grasp_dom_sf"/>
</dbReference>
<dbReference type="PANTHER" id="PTHR47354:SF3">
    <property type="entry name" value="OXIDOREDUCTASE-RELATED"/>
    <property type="match status" value="1"/>
</dbReference>
<dbReference type="PROSITE" id="PS51085">
    <property type="entry name" value="2FE2S_FER_2"/>
    <property type="match status" value="1"/>
</dbReference>
<evidence type="ECO:0000313" key="4">
    <source>
        <dbReference type="Proteomes" id="UP000018465"/>
    </source>
</evidence>
<name>A0ABN0Q0B9_ACILW</name>
<dbReference type="InterPro" id="IPR036010">
    <property type="entry name" value="2Fe-2S_ferredoxin-like_sf"/>
</dbReference>
<sequence>MKLSADKGIKMTSMPTYQPHWIREDFIDFIGEKIHPTWAIKKVKAAVMGIQAISPDFFKIHLRPNHNFKAKSFQAGQNIAVTVRLDGIRHQRHYSVVTVLKNGDLIIAVKQQGKVSRALSLMQIGAVVEISQPQGEFTLQKSTQPILFLASGSGITAIYSLLQKAVIQSLEQIDLIYFTRDDAFHAELKTLALMHPNLKYHHFNTVEHQQHLTQSLLQELVPDFAERKIYACGSAGMMKAALRIVDKLELKSNFHSEYFQIVVDEKIKAQPVRFLRSQQEFQAQSNLLESAEKSGLRPAHGCRMGICNTCSCTKVSGSVRNVLTGEIDHGNNTQIKLCISQAVSPVVINL</sequence>
<dbReference type="SUPFAM" id="SSF54292">
    <property type="entry name" value="2Fe-2S ferredoxin-like"/>
    <property type="match status" value="1"/>
</dbReference>
<proteinExistence type="predicted"/>
<keyword evidence="4" id="KW-1185">Reference proteome</keyword>
<reference evidence="3 4" key="1">
    <citation type="submission" date="2013-10" db="EMBL/GenBank/DDBJ databases">
        <title>The Genome Sequence of Acinetobacter lwoffii NIPH 512.</title>
        <authorList>
            <consortium name="The Broad Institute Genomics Platform"/>
            <consortium name="The Broad Institute Genome Sequencing Center for Infectious Disease"/>
            <person name="Cerqueira G."/>
            <person name="Feldgarden M."/>
            <person name="Courvalin P."/>
            <person name="Grillot-Courvalin C."/>
            <person name="Clermont D."/>
            <person name="Rocha E."/>
            <person name="Yoon E.-J."/>
            <person name="Nemec A."/>
            <person name="Young S.K."/>
            <person name="Zeng Q."/>
            <person name="Gargeya S."/>
            <person name="Fitzgerald M."/>
            <person name="Abouelleil A."/>
            <person name="Alvarado L."/>
            <person name="Berlin A.M."/>
            <person name="Chapman S.B."/>
            <person name="Gainer-Dewar J."/>
            <person name="Goldberg J."/>
            <person name="Gnerre S."/>
            <person name="Griggs A."/>
            <person name="Gujja S."/>
            <person name="Hansen M."/>
            <person name="Howarth C."/>
            <person name="Imamovic A."/>
            <person name="Ireland A."/>
            <person name="Larimer J."/>
            <person name="McCowan C."/>
            <person name="Murphy C."/>
            <person name="Pearson M."/>
            <person name="Poon T.W."/>
            <person name="Priest M."/>
            <person name="Roberts A."/>
            <person name="Saif S."/>
            <person name="Shea T."/>
            <person name="Sykes S."/>
            <person name="Wortman J."/>
            <person name="Nusbaum C."/>
            <person name="Birren B."/>
        </authorList>
    </citation>
    <scope>NUCLEOTIDE SEQUENCE [LARGE SCALE GENOMIC DNA]</scope>
    <source>
        <strain evidence="3 4">NIPH 512</strain>
    </source>
</reference>
<dbReference type="Pfam" id="PF00175">
    <property type="entry name" value="NAD_binding_1"/>
    <property type="match status" value="1"/>
</dbReference>
<protein>
    <recommendedName>
        <fullName evidence="5">FAD-binding FR-type domain-containing protein</fullName>
    </recommendedName>
</protein>
<dbReference type="CDD" id="cd00207">
    <property type="entry name" value="fer2"/>
    <property type="match status" value="1"/>
</dbReference>
<dbReference type="SUPFAM" id="SSF63380">
    <property type="entry name" value="Riboflavin synthase domain-like"/>
    <property type="match status" value="1"/>
</dbReference>
<dbReference type="PRINTS" id="PR00409">
    <property type="entry name" value="PHDIOXRDTASE"/>
</dbReference>
<dbReference type="Gene3D" id="2.40.30.10">
    <property type="entry name" value="Translation factors"/>
    <property type="match status" value="1"/>
</dbReference>
<comment type="caution">
    <text evidence="3">The sequence shown here is derived from an EMBL/GenBank/DDBJ whole genome shotgun (WGS) entry which is preliminary data.</text>
</comment>
<feature type="domain" description="FAD-binding FR-type" evidence="2">
    <location>
        <begin position="40"/>
        <end position="140"/>
    </location>
</feature>
<dbReference type="InterPro" id="IPR001041">
    <property type="entry name" value="2Fe-2S_ferredoxin-type"/>
</dbReference>
<dbReference type="PROSITE" id="PS51384">
    <property type="entry name" value="FAD_FR"/>
    <property type="match status" value="1"/>
</dbReference>
<evidence type="ECO:0000259" key="2">
    <source>
        <dbReference type="PROSITE" id="PS51384"/>
    </source>
</evidence>
<dbReference type="InterPro" id="IPR008333">
    <property type="entry name" value="Cbr1-like_FAD-bd_dom"/>
</dbReference>
<evidence type="ECO:0000259" key="1">
    <source>
        <dbReference type="PROSITE" id="PS51085"/>
    </source>
</evidence>
<dbReference type="InterPro" id="IPR001433">
    <property type="entry name" value="OxRdtase_FAD/NAD-bd"/>
</dbReference>